<dbReference type="EMBL" id="QOVM01000001">
    <property type="protein sequence ID" value="RXG24383.1"/>
    <property type="molecule type" value="Genomic_DNA"/>
</dbReference>
<keyword evidence="1" id="KW-0732">Signal</keyword>
<evidence type="ECO:0000313" key="2">
    <source>
        <dbReference type="EMBL" id="RXG24383.1"/>
    </source>
</evidence>
<evidence type="ECO:0008006" key="4">
    <source>
        <dbReference type="Google" id="ProtNLM"/>
    </source>
</evidence>
<dbReference type="AlphaFoldDB" id="A0A4Q0PC37"/>
<feature type="chain" id="PRO_5020294110" description="Deoxyuridine 5'-triphosphate nucleotidohydrolase" evidence="1">
    <location>
        <begin position="21"/>
        <end position="256"/>
    </location>
</feature>
<protein>
    <recommendedName>
        <fullName evidence="4">Deoxyuridine 5'-triphosphate nucleotidohydrolase</fullName>
    </recommendedName>
</protein>
<accession>A0A4Q0PC37</accession>
<dbReference type="Gene3D" id="2.50.20.10">
    <property type="entry name" value="Lipoprotein localisation LolA/LolB/LppX"/>
    <property type="match status" value="1"/>
</dbReference>
<sequence>MRVYIKSVVLILILSLSACKSTKKVTATNDDLASAKIIASHYETHPQFETLAARLKIRYSDPDRTQSVTVSLRMQKDETIWMSASVLGISLAKAMITKDRVQFYEKIDGTYFDGDFKLLSDLLGAELTYKQVEGLLLGEPIYDLREGGFSAGATGSRYLVAPRQQQNLFNLFFYLNAGAFTLQEQRLTQAKEQRDLTIKYGDYTREQNGYFPTEVTIIAQEKDKETRVDIEYRGVDFNTEVSFPFSIPDGLKEIKL</sequence>
<dbReference type="PROSITE" id="PS51257">
    <property type="entry name" value="PROKAR_LIPOPROTEIN"/>
    <property type="match status" value="1"/>
</dbReference>
<organism evidence="2 3">
    <name type="scientific">Leeuwenhoekiella aequorea</name>
    <dbReference type="NCBI Taxonomy" id="283736"/>
    <lineage>
        <taxon>Bacteria</taxon>
        <taxon>Pseudomonadati</taxon>
        <taxon>Bacteroidota</taxon>
        <taxon>Flavobacteriia</taxon>
        <taxon>Flavobacteriales</taxon>
        <taxon>Flavobacteriaceae</taxon>
        <taxon>Leeuwenhoekiella</taxon>
    </lineage>
</organism>
<evidence type="ECO:0000256" key="1">
    <source>
        <dbReference type="SAM" id="SignalP"/>
    </source>
</evidence>
<gene>
    <name evidence="2" type="ORF">DSM00_171</name>
</gene>
<dbReference type="Proteomes" id="UP000289238">
    <property type="component" value="Unassembled WGS sequence"/>
</dbReference>
<comment type="caution">
    <text evidence="2">The sequence shown here is derived from an EMBL/GenBank/DDBJ whole genome shotgun (WGS) entry which is preliminary data.</text>
</comment>
<name>A0A4Q0PC37_9FLAO</name>
<dbReference type="InterPro" id="IPR025634">
    <property type="entry name" value="DUF4292"/>
</dbReference>
<feature type="signal peptide" evidence="1">
    <location>
        <begin position="1"/>
        <end position="20"/>
    </location>
</feature>
<reference evidence="2 3" key="1">
    <citation type="submission" date="2018-07" db="EMBL/GenBank/DDBJ databases">
        <title>Leeuwenhoekiella genomics.</title>
        <authorList>
            <person name="Tahon G."/>
            <person name="Willems A."/>
        </authorList>
    </citation>
    <scope>NUCLEOTIDE SEQUENCE [LARGE SCALE GENOMIC DNA]</scope>
    <source>
        <strain evidence="2 3">LMG 22550</strain>
    </source>
</reference>
<proteinExistence type="predicted"/>
<dbReference type="Pfam" id="PF14125">
    <property type="entry name" value="DUF4292"/>
    <property type="match status" value="1"/>
</dbReference>
<dbReference type="OrthoDB" id="849114at2"/>
<dbReference type="RefSeq" id="WP_128756128.1">
    <property type="nucleotide sequence ID" value="NZ_QOVM01000001.1"/>
</dbReference>
<evidence type="ECO:0000313" key="3">
    <source>
        <dbReference type="Proteomes" id="UP000289238"/>
    </source>
</evidence>
<keyword evidence="3" id="KW-1185">Reference proteome</keyword>